<proteinExistence type="predicted"/>
<sequence length="48" mass="5736">MILYKIKQIRILRIKLRQLKSIKAKPKFKKENGIKNNADKGKYLKSHI</sequence>
<gene>
    <name evidence="1" type="ORF">S01H4_05850</name>
</gene>
<name>X0ZSR0_9ZZZZ</name>
<protein>
    <submittedName>
        <fullName evidence="1">Uncharacterized protein</fullName>
    </submittedName>
</protein>
<reference evidence="1" key="1">
    <citation type="journal article" date="2014" name="Front. Microbiol.">
        <title>High frequency of phylogenetically diverse reductive dehalogenase-homologous genes in deep subseafloor sedimentary metagenomes.</title>
        <authorList>
            <person name="Kawai M."/>
            <person name="Futagami T."/>
            <person name="Toyoda A."/>
            <person name="Takaki Y."/>
            <person name="Nishi S."/>
            <person name="Hori S."/>
            <person name="Arai W."/>
            <person name="Tsubouchi T."/>
            <person name="Morono Y."/>
            <person name="Uchiyama I."/>
            <person name="Ito T."/>
            <person name="Fujiyama A."/>
            <person name="Inagaki F."/>
            <person name="Takami H."/>
        </authorList>
    </citation>
    <scope>NUCLEOTIDE SEQUENCE</scope>
    <source>
        <strain evidence="1">Expedition CK06-06</strain>
    </source>
</reference>
<evidence type="ECO:0000313" key="1">
    <source>
        <dbReference type="EMBL" id="GAG72855.1"/>
    </source>
</evidence>
<organism evidence="1">
    <name type="scientific">marine sediment metagenome</name>
    <dbReference type="NCBI Taxonomy" id="412755"/>
    <lineage>
        <taxon>unclassified sequences</taxon>
        <taxon>metagenomes</taxon>
        <taxon>ecological metagenomes</taxon>
    </lineage>
</organism>
<dbReference type="AlphaFoldDB" id="X0ZSR0"/>
<comment type="caution">
    <text evidence="1">The sequence shown here is derived from an EMBL/GenBank/DDBJ whole genome shotgun (WGS) entry which is preliminary data.</text>
</comment>
<accession>X0ZSR0</accession>
<dbReference type="EMBL" id="BART01001737">
    <property type="protein sequence ID" value="GAG72855.1"/>
    <property type="molecule type" value="Genomic_DNA"/>
</dbReference>